<dbReference type="InterPro" id="IPR036291">
    <property type="entry name" value="NAD(P)-bd_dom_sf"/>
</dbReference>
<protein>
    <recommendedName>
        <fullName evidence="3">2-dehydropantoate 2-reductase</fullName>
        <ecNumber evidence="2">1.1.1.169</ecNumber>
    </recommendedName>
    <alternativeName>
        <fullName evidence="5">Ketopantoate reductase</fullName>
    </alternativeName>
</protein>
<evidence type="ECO:0000256" key="2">
    <source>
        <dbReference type="ARBA" id="ARBA00013014"/>
    </source>
</evidence>
<accession>A0A7X1KAG4</accession>
<dbReference type="AlphaFoldDB" id="A0A7X1KAG4"/>
<dbReference type="InterPro" id="IPR013752">
    <property type="entry name" value="KPA_reductase"/>
</dbReference>
<dbReference type="SUPFAM" id="SSF51735">
    <property type="entry name" value="NAD(P)-binding Rossmann-fold domains"/>
    <property type="match status" value="1"/>
</dbReference>
<dbReference type="EMBL" id="JACLAU010000001">
    <property type="protein sequence ID" value="MBC2650163.1"/>
    <property type="molecule type" value="Genomic_DNA"/>
</dbReference>
<proteinExistence type="predicted"/>
<evidence type="ECO:0000256" key="4">
    <source>
        <dbReference type="ARBA" id="ARBA00022655"/>
    </source>
</evidence>
<evidence type="ECO:0000256" key="6">
    <source>
        <dbReference type="ARBA" id="ARBA00048793"/>
    </source>
</evidence>
<dbReference type="Gene3D" id="3.40.50.720">
    <property type="entry name" value="NAD(P)-binding Rossmann-like Domain"/>
    <property type="match status" value="1"/>
</dbReference>
<comment type="catalytic activity">
    <reaction evidence="6">
        <text>(R)-pantoate + NADP(+) = 2-dehydropantoate + NADPH + H(+)</text>
        <dbReference type="Rhea" id="RHEA:16233"/>
        <dbReference type="ChEBI" id="CHEBI:11561"/>
        <dbReference type="ChEBI" id="CHEBI:15378"/>
        <dbReference type="ChEBI" id="CHEBI:15980"/>
        <dbReference type="ChEBI" id="CHEBI:57783"/>
        <dbReference type="ChEBI" id="CHEBI:58349"/>
        <dbReference type="EC" id="1.1.1.169"/>
    </reaction>
</comment>
<evidence type="ECO:0000259" key="8">
    <source>
        <dbReference type="Pfam" id="PF08546"/>
    </source>
</evidence>
<dbReference type="NCBIfam" id="NF005089">
    <property type="entry name" value="PRK06522.1-4"/>
    <property type="match status" value="1"/>
</dbReference>
<dbReference type="InterPro" id="IPR051402">
    <property type="entry name" value="KPR-Related"/>
</dbReference>
<dbReference type="SUPFAM" id="SSF48179">
    <property type="entry name" value="6-phosphogluconate dehydrogenase C-terminal domain-like"/>
    <property type="match status" value="1"/>
</dbReference>
<dbReference type="Pfam" id="PF02558">
    <property type="entry name" value="ApbA"/>
    <property type="match status" value="1"/>
</dbReference>
<comment type="caution">
    <text evidence="9">The sequence shown here is derived from an EMBL/GenBank/DDBJ whole genome shotgun (WGS) entry which is preliminary data.</text>
</comment>
<dbReference type="InterPro" id="IPR013332">
    <property type="entry name" value="KPR_N"/>
</dbReference>
<dbReference type="GO" id="GO:0015940">
    <property type="term" value="P:pantothenate biosynthetic process"/>
    <property type="evidence" value="ECO:0007669"/>
    <property type="project" value="UniProtKB-UniPathway"/>
</dbReference>
<evidence type="ECO:0000256" key="5">
    <source>
        <dbReference type="ARBA" id="ARBA00032024"/>
    </source>
</evidence>
<evidence type="ECO:0000313" key="10">
    <source>
        <dbReference type="Proteomes" id="UP000520156"/>
    </source>
</evidence>
<keyword evidence="4" id="KW-0566">Pantothenate biosynthesis</keyword>
<dbReference type="InterPro" id="IPR008927">
    <property type="entry name" value="6-PGluconate_DH-like_C_sf"/>
</dbReference>
<sequence length="332" mass="34475">MRIAIVGAGAIGTWLGARIAAAGHEVSVLARGETLATVARDGLRLDLDGERIGAPVRASDRAEDLGPQDAVLIAVKGNALIDLAGQLAPLIGPDTLIVPAMNGVPWWFMLGGSGDHSPLPLDPMPLTSVDPAGTIAAALPLDLVVGAVVHASVGSAGPGHAVHKAGNRLILGAPFGPAGPRLQALAETLAECGFTIELSDNIRQAIWYKLWGNMTMNPISAFTGATCDRILDDDLVGGFVLAVMEEARAIGDRIGCAITERGEDRCAVTRQLGAFRTSMLQDVDAGRPLEIDLLLSAPREIAVALGIATPCLDALTGLTRLFARTRGLYPDV</sequence>
<comment type="pathway">
    <text evidence="1">Cofactor biosynthesis; (R)-pantothenate biosynthesis; (R)-pantoate from 3-methyl-2-oxobutanoate: step 2/2.</text>
</comment>
<dbReference type="InterPro" id="IPR013328">
    <property type="entry name" value="6PGD_dom2"/>
</dbReference>
<dbReference type="GO" id="GO:0008677">
    <property type="term" value="F:2-dehydropantoate 2-reductase activity"/>
    <property type="evidence" value="ECO:0007669"/>
    <property type="project" value="UniProtKB-EC"/>
</dbReference>
<evidence type="ECO:0000256" key="3">
    <source>
        <dbReference type="ARBA" id="ARBA00019465"/>
    </source>
</evidence>
<dbReference type="EC" id="1.1.1.169" evidence="2"/>
<dbReference type="RefSeq" id="WP_185681589.1">
    <property type="nucleotide sequence ID" value="NZ_JACLAU010000001.1"/>
</dbReference>
<evidence type="ECO:0000259" key="7">
    <source>
        <dbReference type="Pfam" id="PF02558"/>
    </source>
</evidence>
<dbReference type="GO" id="GO:0005737">
    <property type="term" value="C:cytoplasm"/>
    <property type="evidence" value="ECO:0007669"/>
    <property type="project" value="TreeGrafter"/>
</dbReference>
<dbReference type="PANTHER" id="PTHR21708">
    <property type="entry name" value="PROBABLE 2-DEHYDROPANTOATE 2-REDUCTASE"/>
    <property type="match status" value="1"/>
</dbReference>
<organism evidence="9 10">
    <name type="scientific">Novosphingobium aerophilum</name>
    <dbReference type="NCBI Taxonomy" id="2839843"/>
    <lineage>
        <taxon>Bacteria</taxon>
        <taxon>Pseudomonadati</taxon>
        <taxon>Pseudomonadota</taxon>
        <taxon>Alphaproteobacteria</taxon>
        <taxon>Sphingomonadales</taxon>
        <taxon>Sphingomonadaceae</taxon>
        <taxon>Novosphingobium</taxon>
    </lineage>
</organism>
<gene>
    <name evidence="9" type="ORF">H7F49_00425</name>
</gene>
<dbReference type="FunFam" id="1.10.1040.10:FF:000017">
    <property type="entry name" value="2-dehydropantoate 2-reductase"/>
    <property type="match status" value="1"/>
</dbReference>
<evidence type="ECO:0000313" key="9">
    <source>
        <dbReference type="EMBL" id="MBC2650163.1"/>
    </source>
</evidence>
<dbReference type="Proteomes" id="UP000520156">
    <property type="component" value="Unassembled WGS sequence"/>
</dbReference>
<dbReference type="PANTHER" id="PTHR21708:SF45">
    <property type="entry name" value="2-DEHYDROPANTOATE 2-REDUCTASE"/>
    <property type="match status" value="1"/>
</dbReference>
<feature type="domain" description="Ketopantoate reductase C-terminal" evidence="8">
    <location>
        <begin position="201"/>
        <end position="320"/>
    </location>
</feature>
<dbReference type="Gene3D" id="1.10.1040.10">
    <property type="entry name" value="N-(1-d-carboxylethyl)-l-norvaline Dehydrogenase, domain 2"/>
    <property type="match status" value="1"/>
</dbReference>
<keyword evidence="10" id="KW-1185">Reference proteome</keyword>
<dbReference type="UniPathway" id="UPA00028">
    <property type="reaction ID" value="UER00004"/>
</dbReference>
<feature type="domain" description="Ketopantoate reductase N-terminal" evidence="7">
    <location>
        <begin position="3"/>
        <end position="104"/>
    </location>
</feature>
<reference evidence="9 10" key="1">
    <citation type="submission" date="2020-08" db="EMBL/GenBank/DDBJ databases">
        <title>The genome sequence of Novosphingobium flavum 4Y4.</title>
        <authorList>
            <person name="Liu Y."/>
        </authorList>
    </citation>
    <scope>NUCLEOTIDE SEQUENCE [LARGE SCALE GENOMIC DNA]</scope>
    <source>
        <strain evidence="9 10">4Y4</strain>
    </source>
</reference>
<dbReference type="Pfam" id="PF08546">
    <property type="entry name" value="ApbA_C"/>
    <property type="match status" value="1"/>
</dbReference>
<name>A0A7X1KAG4_9SPHN</name>
<evidence type="ECO:0000256" key="1">
    <source>
        <dbReference type="ARBA" id="ARBA00004994"/>
    </source>
</evidence>